<dbReference type="AlphaFoldDB" id="A0A7X5Y897"/>
<dbReference type="EMBL" id="JAATJC010000001">
    <property type="protein sequence ID" value="NJC06633.1"/>
    <property type="molecule type" value="Genomic_DNA"/>
</dbReference>
<keyword evidence="3" id="KW-1185">Reference proteome</keyword>
<accession>A0A7X5Y897</accession>
<organism evidence="2 3">
    <name type="scientific">Sphingomonas kaistensis</name>
    <dbReference type="NCBI Taxonomy" id="298708"/>
    <lineage>
        <taxon>Bacteria</taxon>
        <taxon>Pseudomonadati</taxon>
        <taxon>Pseudomonadota</taxon>
        <taxon>Alphaproteobacteria</taxon>
        <taxon>Sphingomonadales</taxon>
        <taxon>Sphingomonadaceae</taxon>
        <taxon>Sphingomonas</taxon>
    </lineage>
</organism>
<evidence type="ECO:0000259" key="1">
    <source>
        <dbReference type="Pfam" id="PF07811"/>
    </source>
</evidence>
<dbReference type="Pfam" id="PF07811">
    <property type="entry name" value="TadE"/>
    <property type="match status" value="1"/>
</dbReference>
<comment type="caution">
    <text evidence="2">The sequence shown here is derived from an EMBL/GenBank/DDBJ whole genome shotgun (WGS) entry which is preliminary data.</text>
</comment>
<reference evidence="2 3" key="1">
    <citation type="submission" date="2020-03" db="EMBL/GenBank/DDBJ databases">
        <title>Genomic Encyclopedia of Type Strains, Phase IV (KMG-IV): sequencing the most valuable type-strain genomes for metagenomic binning, comparative biology and taxonomic classification.</title>
        <authorList>
            <person name="Goeker M."/>
        </authorList>
    </citation>
    <scope>NUCLEOTIDE SEQUENCE [LARGE SCALE GENOMIC DNA]</scope>
    <source>
        <strain evidence="2 3">DSM 16846</strain>
    </source>
</reference>
<evidence type="ECO:0000313" key="3">
    <source>
        <dbReference type="Proteomes" id="UP000558192"/>
    </source>
</evidence>
<name>A0A7X5Y897_9SPHN</name>
<dbReference type="Proteomes" id="UP000558192">
    <property type="component" value="Unassembled WGS sequence"/>
</dbReference>
<proteinExistence type="predicted"/>
<evidence type="ECO:0000313" key="2">
    <source>
        <dbReference type="EMBL" id="NJC06633.1"/>
    </source>
</evidence>
<protein>
    <submittedName>
        <fullName evidence="2">Flp pilus assembly protein TadG</fullName>
    </submittedName>
</protein>
<sequence length="162" mass="17111">MALVLPLLLVLMFSAFELGNYFREWHTLSKSVRDGARFAARHDFADFDCADESAADDVVTATEEVVRTGVAGGTGDLLPNWDSEDAEMTLSVACSTSVETGVDADGEAINEDLAGIYRGAEDGAPVVTLTVRLPYRGLFGQFGWSGAGLNIAASEQAAVMGV</sequence>
<dbReference type="InterPro" id="IPR012495">
    <property type="entry name" value="TadE-like_dom"/>
</dbReference>
<feature type="domain" description="TadE-like" evidence="1">
    <location>
        <begin position="1"/>
        <end position="37"/>
    </location>
</feature>
<gene>
    <name evidence="2" type="ORF">GGQ97_002426</name>
</gene>